<reference evidence="2 3" key="1">
    <citation type="journal article" date="2018" name="Nat. Ecol. Evol.">
        <title>Genomic signatures of mitonuclear coevolution across populations of Tigriopus californicus.</title>
        <authorList>
            <person name="Barreto F.S."/>
            <person name="Watson E.T."/>
            <person name="Lima T.G."/>
            <person name="Willett C.S."/>
            <person name="Edmands S."/>
            <person name="Li W."/>
            <person name="Burton R.S."/>
        </authorList>
    </citation>
    <scope>NUCLEOTIDE SEQUENCE [LARGE SCALE GENOMIC DNA]</scope>
    <source>
        <strain evidence="2 3">San Diego</strain>
    </source>
</reference>
<evidence type="ECO:0000313" key="2">
    <source>
        <dbReference type="EMBL" id="TRY79225.1"/>
    </source>
</evidence>
<keyword evidence="3" id="KW-1185">Reference proteome</keyword>
<dbReference type="Proteomes" id="UP000318571">
    <property type="component" value="Chromosome 6"/>
</dbReference>
<dbReference type="EMBL" id="VCGU01000002">
    <property type="protein sequence ID" value="TRY79225.1"/>
    <property type="molecule type" value="Genomic_DNA"/>
</dbReference>
<evidence type="ECO:0000313" key="3">
    <source>
        <dbReference type="Proteomes" id="UP000318571"/>
    </source>
</evidence>
<organism evidence="2 3">
    <name type="scientific">Tigriopus californicus</name>
    <name type="common">Marine copepod</name>
    <dbReference type="NCBI Taxonomy" id="6832"/>
    <lineage>
        <taxon>Eukaryota</taxon>
        <taxon>Metazoa</taxon>
        <taxon>Ecdysozoa</taxon>
        <taxon>Arthropoda</taxon>
        <taxon>Crustacea</taxon>
        <taxon>Multicrustacea</taxon>
        <taxon>Hexanauplia</taxon>
        <taxon>Copepoda</taxon>
        <taxon>Harpacticoida</taxon>
        <taxon>Harpacticidae</taxon>
        <taxon>Tigriopus</taxon>
    </lineage>
</organism>
<dbReference type="AlphaFoldDB" id="A0A553PNG5"/>
<feature type="region of interest" description="Disordered" evidence="1">
    <location>
        <begin position="1"/>
        <end position="62"/>
    </location>
</feature>
<feature type="compositionally biased region" description="Basic and acidic residues" evidence="1">
    <location>
        <begin position="1"/>
        <end position="28"/>
    </location>
</feature>
<evidence type="ECO:0000256" key="1">
    <source>
        <dbReference type="SAM" id="MobiDB-lite"/>
    </source>
</evidence>
<feature type="compositionally biased region" description="Basic and acidic residues" evidence="1">
    <location>
        <begin position="40"/>
        <end position="62"/>
    </location>
</feature>
<evidence type="ECO:0008006" key="4">
    <source>
        <dbReference type="Google" id="ProtNLM"/>
    </source>
</evidence>
<sequence length="388" mass="44269">MVLIHNPKDFSSEEIPKSPKITETRAMIEDPEVQDLTIEDPQKEDPQFENYRVDDREGKDPHVENITVEDIQGNELKVEESKVEGLKVKKPDNPSNSSQFPLRLWMSTSVCWSENTDLHGKSGYPYLLAVKLSSKLWRDQAGVSMVIQVIYNSKDATNETLKSYITDLINDGNVVYAIESNGSTCTMRAQMQRMFPYTIKEIDDNDIVITTDVDAFLLDPKLLDPFHDPQFKIWLLLYSETLTNGTTFSMSFVGMRKALWRELLKSSANPTELLEKFRETPLSNSTEAWYEDQRILSRVILESKICTAPANNSIWTQVGLPPSGLTEAETNECYYGYGLEYCNIFRPHMTGGCKWWHGNAKDDPSRVRQIYENSSITGISGYVKNETI</sequence>
<proteinExistence type="predicted"/>
<comment type="caution">
    <text evidence="2">The sequence shown here is derived from an EMBL/GenBank/DDBJ whole genome shotgun (WGS) entry which is preliminary data.</text>
</comment>
<protein>
    <recommendedName>
        <fullName evidence="4">Nucleotide-diphospho-sugar transferase domain-containing protein</fullName>
    </recommendedName>
</protein>
<accession>A0A553PNG5</accession>
<gene>
    <name evidence="2" type="ORF">TCAL_07358</name>
</gene>
<name>A0A553PNG5_TIGCA</name>